<feature type="compositionally biased region" description="Basic residues" evidence="1">
    <location>
        <begin position="92"/>
        <end position="101"/>
    </location>
</feature>
<feature type="region of interest" description="Disordered" evidence="1">
    <location>
        <begin position="86"/>
        <end position="105"/>
    </location>
</feature>
<dbReference type="EMBL" id="MU005582">
    <property type="protein sequence ID" value="KAF2684111.1"/>
    <property type="molecule type" value="Genomic_DNA"/>
</dbReference>
<gene>
    <name evidence="2" type="ORF">K458DRAFT_37644</name>
</gene>
<evidence type="ECO:0000313" key="3">
    <source>
        <dbReference type="Proteomes" id="UP000799291"/>
    </source>
</evidence>
<organism evidence="2 3">
    <name type="scientific">Lentithecium fluviatile CBS 122367</name>
    <dbReference type="NCBI Taxonomy" id="1168545"/>
    <lineage>
        <taxon>Eukaryota</taxon>
        <taxon>Fungi</taxon>
        <taxon>Dikarya</taxon>
        <taxon>Ascomycota</taxon>
        <taxon>Pezizomycotina</taxon>
        <taxon>Dothideomycetes</taxon>
        <taxon>Pleosporomycetidae</taxon>
        <taxon>Pleosporales</taxon>
        <taxon>Massarineae</taxon>
        <taxon>Lentitheciaceae</taxon>
        <taxon>Lentithecium</taxon>
    </lineage>
</organism>
<evidence type="ECO:0000313" key="2">
    <source>
        <dbReference type="EMBL" id="KAF2684111.1"/>
    </source>
</evidence>
<sequence>MSSRWVSASICLPCPPLSIISARGSARTRLSGIALDQRGTMVWRERQSVSPASWRSAERLGAESRVSLLVWQFVATGACTKGEVCMGDSRGSRTRRSLHDKRKTDVLKGDWRRREGLVRSCRPPN</sequence>
<dbReference type="AlphaFoldDB" id="A0A6G1J1N7"/>
<accession>A0A6G1J1N7</accession>
<proteinExistence type="predicted"/>
<evidence type="ECO:0000256" key="1">
    <source>
        <dbReference type="SAM" id="MobiDB-lite"/>
    </source>
</evidence>
<keyword evidence="3" id="KW-1185">Reference proteome</keyword>
<reference evidence="2" key="1">
    <citation type="journal article" date="2020" name="Stud. Mycol.">
        <title>101 Dothideomycetes genomes: a test case for predicting lifestyles and emergence of pathogens.</title>
        <authorList>
            <person name="Haridas S."/>
            <person name="Albert R."/>
            <person name="Binder M."/>
            <person name="Bloem J."/>
            <person name="Labutti K."/>
            <person name="Salamov A."/>
            <person name="Andreopoulos B."/>
            <person name="Baker S."/>
            <person name="Barry K."/>
            <person name="Bills G."/>
            <person name="Bluhm B."/>
            <person name="Cannon C."/>
            <person name="Castanera R."/>
            <person name="Culley D."/>
            <person name="Daum C."/>
            <person name="Ezra D."/>
            <person name="Gonzalez J."/>
            <person name="Henrissat B."/>
            <person name="Kuo A."/>
            <person name="Liang C."/>
            <person name="Lipzen A."/>
            <person name="Lutzoni F."/>
            <person name="Magnuson J."/>
            <person name="Mondo S."/>
            <person name="Nolan M."/>
            <person name="Ohm R."/>
            <person name="Pangilinan J."/>
            <person name="Park H.-J."/>
            <person name="Ramirez L."/>
            <person name="Alfaro M."/>
            <person name="Sun H."/>
            <person name="Tritt A."/>
            <person name="Yoshinaga Y."/>
            <person name="Zwiers L.-H."/>
            <person name="Turgeon B."/>
            <person name="Goodwin S."/>
            <person name="Spatafora J."/>
            <person name="Crous P."/>
            <person name="Grigoriev I."/>
        </authorList>
    </citation>
    <scope>NUCLEOTIDE SEQUENCE</scope>
    <source>
        <strain evidence="2">CBS 122367</strain>
    </source>
</reference>
<name>A0A6G1J1N7_9PLEO</name>
<dbReference type="Proteomes" id="UP000799291">
    <property type="component" value="Unassembled WGS sequence"/>
</dbReference>
<protein>
    <submittedName>
        <fullName evidence="2">Uncharacterized protein</fullName>
    </submittedName>
</protein>